<comment type="subcellular location">
    <subcellularLocation>
        <location evidence="1">Cell outer membrane</location>
        <topology evidence="1">Lipid-anchor</topology>
    </subcellularLocation>
</comment>
<evidence type="ECO:0000256" key="4">
    <source>
        <dbReference type="ARBA" id="ARBA00023139"/>
    </source>
</evidence>
<keyword evidence="6 9" id="KW-0449">Lipoprotein</keyword>
<proteinExistence type="predicted"/>
<evidence type="ECO:0000256" key="3">
    <source>
        <dbReference type="ARBA" id="ARBA00023136"/>
    </source>
</evidence>
<keyword evidence="10" id="KW-1185">Reference proteome</keyword>
<feature type="region of interest" description="Disordered" evidence="7">
    <location>
        <begin position="18"/>
        <end position="111"/>
    </location>
</feature>
<keyword evidence="5" id="KW-0998">Cell outer membrane</keyword>
<keyword evidence="2 8" id="KW-0732">Signal</keyword>
<evidence type="ECO:0000256" key="1">
    <source>
        <dbReference type="ARBA" id="ARBA00004459"/>
    </source>
</evidence>
<feature type="signal peptide" evidence="8">
    <location>
        <begin position="1"/>
        <end position="15"/>
    </location>
</feature>
<feature type="compositionally biased region" description="Basic and acidic residues" evidence="7">
    <location>
        <begin position="55"/>
        <end position="75"/>
    </location>
</feature>
<protein>
    <submittedName>
        <fullName evidence="9">Putative small lipoprotein YifL</fullName>
    </submittedName>
</protein>
<evidence type="ECO:0000313" key="9">
    <source>
        <dbReference type="EMBL" id="MBB3764664.1"/>
    </source>
</evidence>
<reference evidence="9 10" key="1">
    <citation type="submission" date="2020-08" db="EMBL/GenBank/DDBJ databases">
        <title>Genomic Encyclopedia of Type Strains, Phase IV (KMG-IV): sequencing the most valuable type-strain genomes for metagenomic binning, comparative biology and taxonomic classification.</title>
        <authorList>
            <person name="Goeker M."/>
        </authorList>
    </citation>
    <scope>NUCLEOTIDE SEQUENCE [LARGE SCALE GENOMIC DNA]</scope>
    <source>
        <strain evidence="9 10">DSM 24194</strain>
    </source>
</reference>
<evidence type="ECO:0000313" key="10">
    <source>
        <dbReference type="Proteomes" id="UP000578569"/>
    </source>
</evidence>
<feature type="chain" id="PRO_5032876107" evidence="8">
    <location>
        <begin position="16"/>
        <end position="111"/>
    </location>
</feature>
<name>A0A839Z784_9SPHN</name>
<evidence type="ECO:0000256" key="6">
    <source>
        <dbReference type="ARBA" id="ARBA00023288"/>
    </source>
</evidence>
<dbReference type="Proteomes" id="UP000578569">
    <property type="component" value="Unassembled WGS sequence"/>
</dbReference>
<evidence type="ECO:0000256" key="5">
    <source>
        <dbReference type="ARBA" id="ARBA00023237"/>
    </source>
</evidence>
<dbReference type="AlphaFoldDB" id="A0A839Z784"/>
<dbReference type="NCBIfam" id="NF047847">
    <property type="entry name" value="SS_mature_LptM"/>
    <property type="match status" value="1"/>
</dbReference>
<comment type="caution">
    <text evidence="9">The sequence shown here is derived from an EMBL/GenBank/DDBJ whole genome shotgun (WGS) entry which is preliminary data.</text>
</comment>
<evidence type="ECO:0000256" key="2">
    <source>
        <dbReference type="ARBA" id="ARBA00022729"/>
    </source>
</evidence>
<accession>A0A839Z784</accession>
<keyword evidence="3" id="KW-0472">Membrane</keyword>
<dbReference type="InterPro" id="IPR032831">
    <property type="entry name" value="LptM_cons"/>
</dbReference>
<sequence>MRNILLLAAACAALAACGTTGPLKPEKGESLPVKPALADRQPDADDLLTPPPYARPERIDELVKRSTPREPDRFDLPPPEGGAAPEPDPASDVDDPVDQDSDIEGPEGASR</sequence>
<dbReference type="PROSITE" id="PS51257">
    <property type="entry name" value="PROKAR_LIPOPROTEIN"/>
    <property type="match status" value="1"/>
</dbReference>
<dbReference type="RefSeq" id="WP_221184926.1">
    <property type="nucleotide sequence ID" value="NZ_JANPVP010000002.1"/>
</dbReference>
<evidence type="ECO:0000256" key="7">
    <source>
        <dbReference type="SAM" id="MobiDB-lite"/>
    </source>
</evidence>
<dbReference type="EMBL" id="JACICF010000002">
    <property type="protein sequence ID" value="MBB3764664.1"/>
    <property type="molecule type" value="Genomic_DNA"/>
</dbReference>
<feature type="compositionally biased region" description="Acidic residues" evidence="7">
    <location>
        <begin position="89"/>
        <end position="105"/>
    </location>
</feature>
<keyword evidence="4" id="KW-0564">Palmitate</keyword>
<organism evidence="9 10">
    <name type="scientific">Sphingomicrobium lutaoense</name>
    <dbReference type="NCBI Taxonomy" id="515949"/>
    <lineage>
        <taxon>Bacteria</taxon>
        <taxon>Pseudomonadati</taxon>
        <taxon>Pseudomonadota</taxon>
        <taxon>Alphaproteobacteria</taxon>
        <taxon>Sphingomonadales</taxon>
        <taxon>Sphingomonadaceae</taxon>
        <taxon>Sphingomicrobium</taxon>
    </lineage>
</organism>
<evidence type="ECO:0000256" key="8">
    <source>
        <dbReference type="SAM" id="SignalP"/>
    </source>
</evidence>
<gene>
    <name evidence="9" type="ORF">FHS50_001726</name>
</gene>